<proteinExistence type="predicted"/>
<keyword evidence="2" id="KW-1185">Reference proteome</keyword>
<dbReference type="EMBL" id="JACIEJ010000003">
    <property type="protein sequence ID" value="MBB3985100.1"/>
    <property type="molecule type" value="Genomic_DNA"/>
</dbReference>
<reference evidence="1 2" key="1">
    <citation type="submission" date="2020-08" db="EMBL/GenBank/DDBJ databases">
        <title>Genomic Encyclopedia of Type Strains, Phase IV (KMG-IV): sequencing the most valuable type-strain genomes for metagenomic binning, comparative biology and taxonomic classification.</title>
        <authorList>
            <person name="Goeker M."/>
        </authorList>
    </citation>
    <scope>NUCLEOTIDE SEQUENCE [LARGE SCALE GENOMIC DNA]</scope>
    <source>
        <strain evidence="1 2">DSM 102235</strain>
    </source>
</reference>
<evidence type="ECO:0000313" key="2">
    <source>
        <dbReference type="Proteomes" id="UP000541426"/>
    </source>
</evidence>
<sequence length="99" mass="10981">MPRPFTPKVVTANALMSGEVVYLSADDQWTPRLTEAEVLTDEAHAQLRLVEASARQSEIVGVYLADMAPTDTGPEPVHFREEFRRTGPSNYAHGKQVDL</sequence>
<evidence type="ECO:0000313" key="1">
    <source>
        <dbReference type="EMBL" id="MBB3985100.1"/>
    </source>
</evidence>
<dbReference type="Proteomes" id="UP000541426">
    <property type="component" value="Unassembled WGS sequence"/>
</dbReference>
<dbReference type="Pfam" id="PF11011">
    <property type="entry name" value="DUF2849"/>
    <property type="match status" value="1"/>
</dbReference>
<name>A0A7W6GRN1_9RHOB</name>
<dbReference type="InterPro" id="IPR021270">
    <property type="entry name" value="DUF2849"/>
</dbReference>
<evidence type="ECO:0008006" key="3">
    <source>
        <dbReference type="Google" id="ProtNLM"/>
    </source>
</evidence>
<protein>
    <recommendedName>
        <fullName evidence="3">Sulfite reductase</fullName>
    </recommendedName>
</protein>
<accession>A0A7W6GRN1</accession>
<dbReference type="AlphaFoldDB" id="A0A7W6GRN1"/>
<organism evidence="1 2">
    <name type="scientific">Sagittula marina</name>
    <dbReference type="NCBI Taxonomy" id="943940"/>
    <lineage>
        <taxon>Bacteria</taxon>
        <taxon>Pseudomonadati</taxon>
        <taxon>Pseudomonadota</taxon>
        <taxon>Alphaproteobacteria</taxon>
        <taxon>Rhodobacterales</taxon>
        <taxon>Roseobacteraceae</taxon>
        <taxon>Sagittula</taxon>
    </lineage>
</organism>
<gene>
    <name evidence="1" type="ORF">GGQ68_001429</name>
</gene>
<comment type="caution">
    <text evidence="1">The sequence shown here is derived from an EMBL/GenBank/DDBJ whole genome shotgun (WGS) entry which is preliminary data.</text>
</comment>
<dbReference type="RefSeq" id="WP_183964343.1">
    <property type="nucleotide sequence ID" value="NZ_BAABBZ010000059.1"/>
</dbReference>